<reference evidence="3" key="1">
    <citation type="submission" date="2010-11" db="EMBL/GenBank/DDBJ databases">
        <title>The complete genome of Mahella australiensis DSM 15567.</title>
        <authorList>
            <consortium name="US DOE Joint Genome Institute (JGI-PGF)"/>
            <person name="Lucas S."/>
            <person name="Copeland A."/>
            <person name="Lapidus A."/>
            <person name="Bruce D."/>
            <person name="Goodwin L."/>
            <person name="Pitluck S."/>
            <person name="Kyrpides N."/>
            <person name="Mavromatis K."/>
            <person name="Pagani I."/>
            <person name="Ivanova N."/>
            <person name="Teshima H."/>
            <person name="Brettin T."/>
            <person name="Detter J.C."/>
            <person name="Han C."/>
            <person name="Tapia R."/>
            <person name="Land M."/>
            <person name="Hauser L."/>
            <person name="Markowitz V."/>
            <person name="Cheng J.-F."/>
            <person name="Hugenholtz P."/>
            <person name="Woyke T."/>
            <person name="Wu D."/>
            <person name="Spring S."/>
            <person name="Pukall R."/>
            <person name="Steenblock K."/>
            <person name="Schneider S."/>
            <person name="Klenk H.-P."/>
            <person name="Eisen J.A."/>
        </authorList>
    </citation>
    <scope>NUCLEOTIDE SEQUENCE [LARGE SCALE GENOMIC DNA]</scope>
    <source>
        <strain evidence="3">DSM 15567 / CIP 107919 / 50-1 BON</strain>
    </source>
</reference>
<dbReference type="InterPro" id="IPR013022">
    <property type="entry name" value="Xyl_isomerase-like_TIM-brl"/>
</dbReference>
<proteinExistence type="predicted"/>
<dbReference type="GO" id="GO:0008270">
    <property type="term" value="F:zinc ion binding"/>
    <property type="evidence" value="ECO:0007669"/>
    <property type="project" value="InterPro"/>
</dbReference>
<name>F3ZVH5_MAHA5</name>
<keyword evidence="2" id="KW-0540">Nuclease</keyword>
<sequence>MAAKFGPAGNSKSFYDQGNSSSVDMPRWLADMGLDAYEYQCGRGVNIGQTTAAALGQQAERYGIVLSIHAPYYINLASDDAERIEKSIGHILKSARAAKWMGASRVVIHPGNVADGRKPSLERAKKALAGAWRRCKDEGLDDVHLCPETLGKKNQLGDLGEIMEMCRVDDSFIPTVDFGHLNARDMGWIKSIQEYEDILRVIEDKLGHDRLNHMHCHFSRIEYTEGGEKRHWTLDDAQYGPDFEPLAEALCRWDISPIIICESRDVMAEDARKMKDIYISACNKA</sequence>
<dbReference type="GO" id="GO:0006284">
    <property type="term" value="P:base-excision repair"/>
    <property type="evidence" value="ECO:0007669"/>
    <property type="project" value="TreeGrafter"/>
</dbReference>
<evidence type="ECO:0000313" key="2">
    <source>
        <dbReference type="EMBL" id="AEE96337.1"/>
    </source>
</evidence>
<dbReference type="SUPFAM" id="SSF51658">
    <property type="entry name" value="Xylose isomerase-like"/>
    <property type="match status" value="1"/>
</dbReference>
<dbReference type="PANTHER" id="PTHR21445:SF0">
    <property type="entry name" value="APURINIC-APYRIMIDINIC ENDONUCLEASE"/>
    <property type="match status" value="1"/>
</dbReference>
<dbReference type="GO" id="GO:0003906">
    <property type="term" value="F:DNA-(apurinic or apyrimidinic site) endonuclease activity"/>
    <property type="evidence" value="ECO:0007669"/>
    <property type="project" value="TreeGrafter"/>
</dbReference>
<dbReference type="OrthoDB" id="9805666at2"/>
<dbReference type="Pfam" id="PF01261">
    <property type="entry name" value="AP_endonuc_2"/>
    <property type="match status" value="1"/>
</dbReference>
<dbReference type="HOGENOM" id="CLU_068832_0_0_9"/>
<organism evidence="2 3">
    <name type="scientific">Mahella australiensis (strain DSM 15567 / CIP 107919 / 50-1 BON)</name>
    <dbReference type="NCBI Taxonomy" id="697281"/>
    <lineage>
        <taxon>Bacteria</taxon>
        <taxon>Bacillati</taxon>
        <taxon>Bacillota</taxon>
        <taxon>Clostridia</taxon>
        <taxon>Thermoanaerobacterales</taxon>
        <taxon>Thermoanaerobacterales Family IV. Incertae Sedis</taxon>
        <taxon>Mahella</taxon>
    </lineage>
</organism>
<keyword evidence="2" id="KW-0378">Hydrolase</keyword>
<dbReference type="GO" id="GO:0008081">
    <property type="term" value="F:phosphoric diester hydrolase activity"/>
    <property type="evidence" value="ECO:0007669"/>
    <property type="project" value="TreeGrafter"/>
</dbReference>
<dbReference type="KEGG" id="mas:Mahau_1140"/>
<dbReference type="PANTHER" id="PTHR21445">
    <property type="entry name" value="ENDONUCLEASE IV ENDODEOXYRIBONUCLEASE IV"/>
    <property type="match status" value="1"/>
</dbReference>
<dbReference type="EMBL" id="CP002360">
    <property type="protein sequence ID" value="AEE96337.1"/>
    <property type="molecule type" value="Genomic_DNA"/>
</dbReference>
<accession>F3ZVH5</accession>
<evidence type="ECO:0000313" key="3">
    <source>
        <dbReference type="Proteomes" id="UP000008457"/>
    </source>
</evidence>
<dbReference type="SMART" id="SM00518">
    <property type="entry name" value="AP2Ec"/>
    <property type="match status" value="1"/>
</dbReference>
<dbReference type="Gene3D" id="3.20.20.150">
    <property type="entry name" value="Divalent-metal-dependent TIM barrel enzymes"/>
    <property type="match status" value="1"/>
</dbReference>
<dbReference type="STRING" id="697281.Mahau_1140"/>
<dbReference type="RefSeq" id="WP_013780767.1">
    <property type="nucleotide sequence ID" value="NC_015520.1"/>
</dbReference>
<evidence type="ECO:0000259" key="1">
    <source>
        <dbReference type="Pfam" id="PF01261"/>
    </source>
</evidence>
<dbReference type="EC" id="3.1.21.-" evidence="2"/>
<dbReference type="InterPro" id="IPR036237">
    <property type="entry name" value="Xyl_isomerase-like_sf"/>
</dbReference>
<dbReference type="Proteomes" id="UP000008457">
    <property type="component" value="Chromosome"/>
</dbReference>
<gene>
    <name evidence="2" type="ordered locus">Mahau_1140</name>
</gene>
<feature type="domain" description="Xylose isomerase-like TIM barrel" evidence="1">
    <location>
        <begin position="27"/>
        <end position="270"/>
    </location>
</feature>
<protein>
    <submittedName>
        <fullName evidence="2">Endonuclease IV</fullName>
        <ecNumber evidence="2">3.1.21.-</ecNumber>
    </submittedName>
</protein>
<dbReference type="AlphaFoldDB" id="F3ZVH5"/>
<dbReference type="eggNOG" id="COG0648">
    <property type="taxonomic scope" value="Bacteria"/>
</dbReference>
<dbReference type="InterPro" id="IPR001719">
    <property type="entry name" value="AP_endonuc_2"/>
</dbReference>
<keyword evidence="2" id="KW-0255">Endonuclease</keyword>
<dbReference type="GO" id="GO:0003677">
    <property type="term" value="F:DNA binding"/>
    <property type="evidence" value="ECO:0007669"/>
    <property type="project" value="InterPro"/>
</dbReference>
<keyword evidence="3" id="KW-1185">Reference proteome</keyword>
<reference evidence="2 3" key="2">
    <citation type="journal article" date="2011" name="Stand. Genomic Sci.">
        <title>Complete genome sequence of Mahella australiensis type strain (50-1 BON).</title>
        <authorList>
            <person name="Sikorski J."/>
            <person name="Teshima H."/>
            <person name="Nolan M."/>
            <person name="Lucas S."/>
            <person name="Hammon N."/>
            <person name="Deshpande S."/>
            <person name="Cheng J.F."/>
            <person name="Pitluck S."/>
            <person name="Liolios K."/>
            <person name="Pagani I."/>
            <person name="Ivanova N."/>
            <person name="Huntemann M."/>
            <person name="Mavromatis K."/>
            <person name="Ovchinikova G."/>
            <person name="Pati A."/>
            <person name="Tapia R."/>
            <person name="Han C."/>
            <person name="Goodwin L."/>
            <person name="Chen A."/>
            <person name="Palaniappan K."/>
            <person name="Land M."/>
            <person name="Hauser L."/>
            <person name="Ngatchou-Djao O.D."/>
            <person name="Rohde M."/>
            <person name="Pukall R."/>
            <person name="Spring S."/>
            <person name="Abt B."/>
            <person name="Goker M."/>
            <person name="Detter J.C."/>
            <person name="Woyke T."/>
            <person name="Bristow J."/>
            <person name="Markowitz V."/>
            <person name="Hugenholtz P."/>
            <person name="Eisen J.A."/>
            <person name="Kyrpides N.C."/>
            <person name="Klenk H.P."/>
            <person name="Lapidus A."/>
        </authorList>
    </citation>
    <scope>NUCLEOTIDE SEQUENCE [LARGE SCALE GENOMIC DNA]</scope>
    <source>
        <strain evidence="3">DSM 15567 / CIP 107919 / 50-1 BON</strain>
    </source>
</reference>